<keyword evidence="1" id="KW-0732">Signal</keyword>
<reference evidence="2 3" key="1">
    <citation type="submission" date="2020-08" db="EMBL/GenBank/DDBJ databases">
        <title>Genomic Encyclopedia of Type Strains, Phase IV (KMG-IV): sequencing the most valuable type-strain genomes for metagenomic binning, comparative biology and taxonomic classification.</title>
        <authorList>
            <person name="Goeker M."/>
        </authorList>
    </citation>
    <scope>NUCLEOTIDE SEQUENCE [LARGE SCALE GENOMIC DNA]</scope>
    <source>
        <strain evidence="2 3">DSM 102235</strain>
    </source>
</reference>
<evidence type="ECO:0008006" key="4">
    <source>
        <dbReference type="Google" id="ProtNLM"/>
    </source>
</evidence>
<protein>
    <recommendedName>
        <fullName evidence="4">SnoaL-like domain-containing protein</fullName>
    </recommendedName>
</protein>
<sequence>MINSPIFKALTVAAMLLPAGFAQADAPTMDALTGRVTSLEGEIENGDLAATLDYMPPALLSHLGGLAGTDATGFKEMLRTQITDVVTAGDLQGATYDVELDGAEVAQTDTGRAYALLEAVSAFPGLGVPEMRTGMVALMDDETWYLVRLETPMHGAMLAEVYPDLAGPLDIPAR</sequence>
<dbReference type="AlphaFoldDB" id="A0A7W6DPM5"/>
<proteinExistence type="predicted"/>
<dbReference type="EMBL" id="JACIEJ010000002">
    <property type="protein sequence ID" value="MBB3984405.1"/>
    <property type="molecule type" value="Genomic_DNA"/>
</dbReference>
<keyword evidence="3" id="KW-1185">Reference proteome</keyword>
<evidence type="ECO:0000313" key="2">
    <source>
        <dbReference type="EMBL" id="MBB3984405.1"/>
    </source>
</evidence>
<comment type="caution">
    <text evidence="2">The sequence shown here is derived from an EMBL/GenBank/DDBJ whole genome shotgun (WGS) entry which is preliminary data.</text>
</comment>
<feature type="chain" id="PRO_5030862726" description="SnoaL-like domain-containing protein" evidence="1">
    <location>
        <begin position="25"/>
        <end position="174"/>
    </location>
</feature>
<accession>A0A7W6DPM5</accession>
<gene>
    <name evidence="2" type="ORF">GGQ68_000721</name>
</gene>
<organism evidence="2 3">
    <name type="scientific">Sagittula marina</name>
    <dbReference type="NCBI Taxonomy" id="943940"/>
    <lineage>
        <taxon>Bacteria</taxon>
        <taxon>Pseudomonadati</taxon>
        <taxon>Pseudomonadota</taxon>
        <taxon>Alphaproteobacteria</taxon>
        <taxon>Rhodobacterales</taxon>
        <taxon>Roseobacteraceae</taxon>
        <taxon>Sagittula</taxon>
    </lineage>
</organism>
<evidence type="ECO:0000313" key="3">
    <source>
        <dbReference type="Proteomes" id="UP000541426"/>
    </source>
</evidence>
<evidence type="ECO:0000256" key="1">
    <source>
        <dbReference type="SAM" id="SignalP"/>
    </source>
</evidence>
<dbReference type="Proteomes" id="UP000541426">
    <property type="component" value="Unassembled WGS sequence"/>
</dbReference>
<name>A0A7W6DPM5_9RHOB</name>
<dbReference type="RefSeq" id="WP_183963039.1">
    <property type="nucleotide sequence ID" value="NZ_BAABBZ010000014.1"/>
</dbReference>
<feature type="signal peptide" evidence="1">
    <location>
        <begin position="1"/>
        <end position="24"/>
    </location>
</feature>